<dbReference type="EMBL" id="CACVKT020008318">
    <property type="protein sequence ID" value="CAC5414047.1"/>
    <property type="molecule type" value="Genomic_DNA"/>
</dbReference>
<organism evidence="2 3">
    <name type="scientific">Mytilus coruscus</name>
    <name type="common">Sea mussel</name>
    <dbReference type="NCBI Taxonomy" id="42192"/>
    <lineage>
        <taxon>Eukaryota</taxon>
        <taxon>Metazoa</taxon>
        <taxon>Spiralia</taxon>
        <taxon>Lophotrochozoa</taxon>
        <taxon>Mollusca</taxon>
        <taxon>Bivalvia</taxon>
        <taxon>Autobranchia</taxon>
        <taxon>Pteriomorphia</taxon>
        <taxon>Mytilida</taxon>
        <taxon>Mytiloidea</taxon>
        <taxon>Mytilidae</taxon>
        <taxon>Mytilinae</taxon>
        <taxon>Mytilus</taxon>
    </lineage>
</organism>
<evidence type="ECO:0000313" key="2">
    <source>
        <dbReference type="EMBL" id="CAC5414047.1"/>
    </source>
</evidence>
<reference evidence="2 3" key="1">
    <citation type="submission" date="2020-06" db="EMBL/GenBank/DDBJ databases">
        <authorList>
            <person name="Li R."/>
            <person name="Bekaert M."/>
        </authorList>
    </citation>
    <scope>NUCLEOTIDE SEQUENCE [LARGE SCALE GENOMIC DNA]</scope>
    <source>
        <strain evidence="3">wild</strain>
    </source>
</reference>
<dbReference type="AlphaFoldDB" id="A0A6J8E0V8"/>
<keyword evidence="3" id="KW-1185">Reference proteome</keyword>
<accession>A0A6J8E0V8</accession>
<sequence length="157" mass="17654">MNGFKLYVSNTTTIPPDGHLCYADSGNDTDLPNITQSIPCYQLGKYVIYYDDVGSKENTKGGYYGPIVELCYVAINGEKRPRLSDGETPKPEGKLYKMSSNDDNIKDQLKTILESMNDIKKGQSSIQKMFENYLVKTELMSSIDDKVKDLKSDIDLQ</sequence>
<protein>
    <submittedName>
        <fullName evidence="2">Uncharacterized protein</fullName>
    </submittedName>
</protein>
<name>A0A6J8E0V8_MYTCO</name>
<evidence type="ECO:0000256" key="1">
    <source>
        <dbReference type="SAM" id="MobiDB-lite"/>
    </source>
</evidence>
<feature type="region of interest" description="Disordered" evidence="1">
    <location>
        <begin position="80"/>
        <end position="100"/>
    </location>
</feature>
<evidence type="ECO:0000313" key="3">
    <source>
        <dbReference type="Proteomes" id="UP000507470"/>
    </source>
</evidence>
<feature type="compositionally biased region" description="Basic and acidic residues" evidence="1">
    <location>
        <begin position="80"/>
        <end position="95"/>
    </location>
</feature>
<proteinExistence type="predicted"/>
<gene>
    <name evidence="2" type="ORF">MCOR_46894</name>
</gene>
<dbReference type="Proteomes" id="UP000507470">
    <property type="component" value="Unassembled WGS sequence"/>
</dbReference>
<dbReference type="OrthoDB" id="10393293at2759"/>